<evidence type="ECO:0000256" key="7">
    <source>
        <dbReference type="PROSITE-ProRule" id="PRU00646"/>
    </source>
</evidence>
<name>V3ZVL8_LOTGI</name>
<evidence type="ECO:0000256" key="8">
    <source>
        <dbReference type="SAM" id="Coils"/>
    </source>
</evidence>
<dbReference type="CTD" id="20251060"/>
<evidence type="ECO:0000256" key="4">
    <source>
        <dbReference type="ARBA" id="ARBA00022753"/>
    </source>
</evidence>
<feature type="domain" description="VPS37 C-terminal" evidence="10">
    <location>
        <begin position="109"/>
        <end position="198"/>
    </location>
</feature>
<dbReference type="InterPro" id="IPR037202">
    <property type="entry name" value="ESCRT_assembly_dom"/>
</dbReference>
<evidence type="ECO:0000256" key="2">
    <source>
        <dbReference type="ARBA" id="ARBA00007617"/>
    </source>
</evidence>
<feature type="region of interest" description="Disordered" evidence="9">
    <location>
        <begin position="1"/>
        <end position="22"/>
    </location>
</feature>
<accession>V3ZVL8</accession>
<dbReference type="GeneID" id="20251060"/>
<dbReference type="InterPro" id="IPR009851">
    <property type="entry name" value="Mod_r"/>
</dbReference>
<sequence length="237" mass="26435">MYSNQYSRSSGYGPPPPAAHSNQLQMDDTAITALLQNKSMAELQQILENEGKLDDIIQDLQQVKNINTERETSLASNKSIADYNLSLQPRFEQLKREVATEYEQLNTLKTELATDIAKLDQHSSQQSLDTLLAVLQTEAAKAEEQTEDLASEFCSKEIDVNDFLQKYIPSRKEAHTKRIKSEKMGEIIRNPSSSVHINYSSSVSTSITSYSSSSQSAPYPSNNAMPVPRMPYGGMGY</sequence>
<dbReference type="PANTHER" id="PTHR13678:SF27">
    <property type="entry name" value="LD45836P"/>
    <property type="match status" value="1"/>
</dbReference>
<organism evidence="11 12">
    <name type="scientific">Lottia gigantea</name>
    <name type="common">Giant owl limpet</name>
    <dbReference type="NCBI Taxonomy" id="225164"/>
    <lineage>
        <taxon>Eukaryota</taxon>
        <taxon>Metazoa</taxon>
        <taxon>Spiralia</taxon>
        <taxon>Lophotrochozoa</taxon>
        <taxon>Mollusca</taxon>
        <taxon>Gastropoda</taxon>
        <taxon>Patellogastropoda</taxon>
        <taxon>Lottioidea</taxon>
        <taxon>Lottiidae</taxon>
        <taxon>Lottia</taxon>
    </lineage>
</organism>
<dbReference type="PROSITE" id="PS51314">
    <property type="entry name" value="VPS37_C"/>
    <property type="match status" value="1"/>
</dbReference>
<keyword evidence="8" id="KW-0175">Coiled coil</keyword>
<evidence type="ECO:0000259" key="10">
    <source>
        <dbReference type="PROSITE" id="PS51314"/>
    </source>
</evidence>
<dbReference type="GO" id="GO:0000813">
    <property type="term" value="C:ESCRT I complex"/>
    <property type="evidence" value="ECO:0007669"/>
    <property type="project" value="TreeGrafter"/>
</dbReference>
<comment type="similarity">
    <text evidence="2">Belongs to the VPS37 family.</text>
</comment>
<dbReference type="HOGENOM" id="CLU_067118_2_2_1"/>
<dbReference type="GO" id="GO:0006623">
    <property type="term" value="P:protein targeting to vacuole"/>
    <property type="evidence" value="ECO:0007669"/>
    <property type="project" value="TreeGrafter"/>
</dbReference>
<dbReference type="PANTHER" id="PTHR13678">
    <property type="entry name" value="VACUOLAR PROTEIN SORTING-ASSOCIATED PROTEIN 37"/>
    <property type="match status" value="1"/>
</dbReference>
<keyword evidence="3 7" id="KW-0813">Transport</keyword>
<dbReference type="STRING" id="225164.V3ZVL8"/>
<dbReference type="Gene3D" id="1.10.287.660">
    <property type="entry name" value="Helix hairpin bin"/>
    <property type="match status" value="1"/>
</dbReference>
<dbReference type="OMA" id="MYQEYLN"/>
<dbReference type="GO" id="GO:0031902">
    <property type="term" value="C:late endosome membrane"/>
    <property type="evidence" value="ECO:0007669"/>
    <property type="project" value="UniProtKB-SubCell"/>
</dbReference>
<comment type="subcellular location">
    <subcellularLocation>
        <location evidence="1">Late endosome membrane</location>
        <topology evidence="1">Peripheral membrane protein</topology>
    </subcellularLocation>
</comment>
<dbReference type="RefSeq" id="XP_009053751.1">
    <property type="nucleotide sequence ID" value="XM_009055503.1"/>
</dbReference>
<evidence type="ECO:0000256" key="1">
    <source>
        <dbReference type="ARBA" id="ARBA00004633"/>
    </source>
</evidence>
<dbReference type="GO" id="GO:0043162">
    <property type="term" value="P:ubiquitin-dependent protein catabolic process via the multivesicular body sorting pathway"/>
    <property type="evidence" value="ECO:0007669"/>
    <property type="project" value="TreeGrafter"/>
</dbReference>
<dbReference type="KEGG" id="lgi:LOTGIDRAFT_239432"/>
<keyword evidence="5 7" id="KW-0653">Protein transport</keyword>
<comment type="function">
    <text evidence="6">Component of the ESCRT-I complex, a regulator of vesicular trafficking process. Required for the sorting of endocytic ubiquitinated cargos into multivesicular bodies. May be involved in cell growth and differentiation.</text>
</comment>
<dbReference type="OrthoDB" id="10004364at2759"/>
<dbReference type="GO" id="GO:0006612">
    <property type="term" value="P:protein targeting to membrane"/>
    <property type="evidence" value="ECO:0007669"/>
    <property type="project" value="TreeGrafter"/>
</dbReference>
<dbReference type="InterPro" id="IPR029012">
    <property type="entry name" value="Helix_hairpin_bin_sf"/>
</dbReference>
<evidence type="ECO:0000256" key="3">
    <source>
        <dbReference type="ARBA" id="ARBA00022448"/>
    </source>
</evidence>
<protein>
    <recommendedName>
        <fullName evidence="10">VPS37 C-terminal domain-containing protein</fullName>
    </recommendedName>
</protein>
<evidence type="ECO:0000256" key="6">
    <source>
        <dbReference type="ARBA" id="ARBA00025010"/>
    </source>
</evidence>
<dbReference type="Proteomes" id="UP000030746">
    <property type="component" value="Unassembled WGS sequence"/>
</dbReference>
<keyword evidence="12" id="KW-1185">Reference proteome</keyword>
<reference evidence="11 12" key="1">
    <citation type="journal article" date="2013" name="Nature">
        <title>Insights into bilaterian evolution from three spiralian genomes.</title>
        <authorList>
            <person name="Simakov O."/>
            <person name="Marletaz F."/>
            <person name="Cho S.J."/>
            <person name="Edsinger-Gonzales E."/>
            <person name="Havlak P."/>
            <person name="Hellsten U."/>
            <person name="Kuo D.H."/>
            <person name="Larsson T."/>
            <person name="Lv J."/>
            <person name="Arendt D."/>
            <person name="Savage R."/>
            <person name="Osoegawa K."/>
            <person name="de Jong P."/>
            <person name="Grimwood J."/>
            <person name="Chapman J.A."/>
            <person name="Shapiro H."/>
            <person name="Aerts A."/>
            <person name="Otillar R.P."/>
            <person name="Terry A.Y."/>
            <person name="Boore J.L."/>
            <person name="Grigoriev I.V."/>
            <person name="Lindberg D.R."/>
            <person name="Seaver E.C."/>
            <person name="Weisblat D.A."/>
            <person name="Putnam N.H."/>
            <person name="Rokhsar D.S."/>
        </authorList>
    </citation>
    <scope>NUCLEOTIDE SEQUENCE [LARGE SCALE GENOMIC DNA]</scope>
</reference>
<feature type="compositionally biased region" description="Polar residues" evidence="9">
    <location>
        <begin position="1"/>
        <end position="10"/>
    </location>
</feature>
<evidence type="ECO:0000256" key="9">
    <source>
        <dbReference type="SAM" id="MobiDB-lite"/>
    </source>
</evidence>
<dbReference type="AlphaFoldDB" id="V3ZVL8"/>
<dbReference type="SUPFAM" id="SSF140111">
    <property type="entry name" value="Endosomal sorting complex assembly domain"/>
    <property type="match status" value="1"/>
</dbReference>
<feature type="coiled-coil region" evidence="8">
    <location>
        <begin position="91"/>
        <end position="152"/>
    </location>
</feature>
<evidence type="ECO:0000256" key="5">
    <source>
        <dbReference type="ARBA" id="ARBA00022927"/>
    </source>
</evidence>
<gene>
    <name evidence="11" type="ORF">LOTGIDRAFT_239432</name>
</gene>
<dbReference type="Pfam" id="PF07200">
    <property type="entry name" value="Mod_r"/>
    <property type="match status" value="1"/>
</dbReference>
<keyword evidence="4" id="KW-0967">Endosome</keyword>
<evidence type="ECO:0000313" key="11">
    <source>
        <dbReference type="EMBL" id="ESO95558.1"/>
    </source>
</evidence>
<proteinExistence type="inferred from homology"/>
<evidence type="ECO:0000313" key="12">
    <source>
        <dbReference type="Proteomes" id="UP000030746"/>
    </source>
</evidence>
<dbReference type="EMBL" id="KB201643">
    <property type="protein sequence ID" value="ESO95558.1"/>
    <property type="molecule type" value="Genomic_DNA"/>
</dbReference>